<keyword evidence="4" id="KW-1185">Reference proteome</keyword>
<evidence type="ECO:0000313" key="3">
    <source>
        <dbReference type="EMBL" id="CEF70367.2"/>
    </source>
</evidence>
<dbReference type="WormBase" id="SRAE_2000500000">
    <property type="protein sequence ID" value="SRP08735"/>
    <property type="gene ID" value="WBGene00265251"/>
</dbReference>
<accession>A0A090N0A9</accession>
<organism evidence="3">
    <name type="scientific">Strongyloides ratti</name>
    <name type="common">Parasitic roundworm</name>
    <dbReference type="NCBI Taxonomy" id="34506"/>
    <lineage>
        <taxon>Eukaryota</taxon>
        <taxon>Metazoa</taxon>
        <taxon>Ecdysozoa</taxon>
        <taxon>Nematoda</taxon>
        <taxon>Chromadorea</taxon>
        <taxon>Rhabditida</taxon>
        <taxon>Tylenchina</taxon>
        <taxon>Panagrolaimomorpha</taxon>
        <taxon>Strongyloidoidea</taxon>
        <taxon>Strongyloididae</taxon>
        <taxon>Strongyloides</taxon>
    </lineage>
</organism>
<name>A0A090N0A9_STRRB</name>
<dbReference type="RefSeq" id="XP_024509564.1">
    <property type="nucleotide sequence ID" value="XM_024643955.1"/>
</dbReference>
<feature type="region of interest" description="Disordered" evidence="1">
    <location>
        <begin position="143"/>
        <end position="163"/>
    </location>
</feature>
<sequence length="163" mass="18225">MKLLILLPFPLFILVITIISVNSATQPLIIIKKEWTPMKAPLNGTMVQRLGRQGVEYYNKQNSNVTLTYINVTAGEKSGKKKEGNKKIRLTILVAKTSSDKKIENNNSCGKLRAVFNVTKEGQKNIIRVNLLETKVAGNCDIKSKDKKPQNTIKNKDSKGKKN</sequence>
<gene>
    <name evidence="3 5 6" type="ORF">SRAE_2000500000</name>
</gene>
<dbReference type="CTD" id="36382744"/>
<evidence type="ECO:0000313" key="4">
    <source>
        <dbReference type="Proteomes" id="UP000035682"/>
    </source>
</evidence>
<dbReference type="AlphaFoldDB" id="A0A090N0A9"/>
<reference evidence="5" key="2">
    <citation type="submission" date="2020-12" db="UniProtKB">
        <authorList>
            <consortium name="WormBaseParasite"/>
        </authorList>
    </citation>
    <scope>IDENTIFICATION</scope>
</reference>
<evidence type="ECO:0000313" key="5">
    <source>
        <dbReference type="WBParaSite" id="SRAE_2000500000.1"/>
    </source>
</evidence>
<keyword evidence="2" id="KW-0732">Signal</keyword>
<reference evidence="3 4" key="1">
    <citation type="submission" date="2014-09" db="EMBL/GenBank/DDBJ databases">
        <authorList>
            <person name="Martin A.A."/>
        </authorList>
    </citation>
    <scope>NUCLEOTIDE SEQUENCE</scope>
    <source>
        <strain evidence="4">ED321</strain>
        <strain evidence="3">ED321 Heterogonic</strain>
    </source>
</reference>
<dbReference type="Proteomes" id="UP000035682">
    <property type="component" value="Unplaced"/>
</dbReference>
<dbReference type="WBParaSite" id="SRAE_2000500000.1">
    <property type="protein sequence ID" value="SRAE_2000500000.1"/>
    <property type="gene ID" value="WBGene00265251"/>
</dbReference>
<evidence type="ECO:0000313" key="6">
    <source>
        <dbReference type="WormBase" id="SRAE_2000500000"/>
    </source>
</evidence>
<evidence type="ECO:0000256" key="1">
    <source>
        <dbReference type="SAM" id="MobiDB-lite"/>
    </source>
</evidence>
<feature type="signal peptide" evidence="2">
    <location>
        <begin position="1"/>
        <end position="23"/>
    </location>
</feature>
<feature type="chain" id="PRO_5015031478" evidence="2">
    <location>
        <begin position="24"/>
        <end position="163"/>
    </location>
</feature>
<dbReference type="EMBL" id="LN609529">
    <property type="protein sequence ID" value="CEF70367.2"/>
    <property type="molecule type" value="Genomic_DNA"/>
</dbReference>
<dbReference type="GeneID" id="36382744"/>
<proteinExistence type="predicted"/>
<evidence type="ECO:0000256" key="2">
    <source>
        <dbReference type="SAM" id="SignalP"/>
    </source>
</evidence>
<protein>
    <submittedName>
        <fullName evidence="3 5">Uncharacterized protein</fullName>
    </submittedName>
</protein>